<dbReference type="EMBL" id="GECZ01005956">
    <property type="protein sequence ID" value="JAS63813.1"/>
    <property type="molecule type" value="Transcribed_RNA"/>
</dbReference>
<dbReference type="GO" id="GO:0003676">
    <property type="term" value="F:nucleic acid binding"/>
    <property type="evidence" value="ECO:0007669"/>
    <property type="project" value="InterPro"/>
</dbReference>
<dbReference type="Gene3D" id="3.30.420.10">
    <property type="entry name" value="Ribonuclease H-like superfamily/Ribonuclease H"/>
    <property type="match status" value="1"/>
</dbReference>
<evidence type="ECO:0000313" key="2">
    <source>
        <dbReference type="EMBL" id="JAS63813.1"/>
    </source>
</evidence>
<protein>
    <recommendedName>
        <fullName evidence="1">Integrase zinc-binding domain-containing protein</fullName>
    </recommendedName>
</protein>
<feature type="non-terminal residue" evidence="2">
    <location>
        <position position="137"/>
    </location>
</feature>
<dbReference type="AlphaFoldDB" id="A0A1B6GNA4"/>
<dbReference type="InterPro" id="IPR052160">
    <property type="entry name" value="Gypsy_RT_Integrase-like"/>
</dbReference>
<evidence type="ECO:0000259" key="1">
    <source>
        <dbReference type="Pfam" id="PF17921"/>
    </source>
</evidence>
<sequence>DATEVEFPSPKYIVIHNHLYKITKLGYKLVVPENLIIPLIHECHTYYIHCGTQKCLQILQETFQFKNMSKHIRKFISHCDTCQRCKHLSHPNHGIAIGQQSTNIGDTVSIDFLGPLPTSQGNTKYVLIATDNFSKLT</sequence>
<dbReference type="InterPro" id="IPR041588">
    <property type="entry name" value="Integrase_H2C2"/>
</dbReference>
<feature type="domain" description="Integrase zinc-binding" evidence="1">
    <location>
        <begin position="31"/>
        <end position="87"/>
    </location>
</feature>
<dbReference type="Gene3D" id="1.10.340.70">
    <property type="match status" value="1"/>
</dbReference>
<gene>
    <name evidence="2" type="ORF">g.41749</name>
</gene>
<organism evidence="2">
    <name type="scientific">Cuerna arida</name>
    <dbReference type="NCBI Taxonomy" id="1464854"/>
    <lineage>
        <taxon>Eukaryota</taxon>
        <taxon>Metazoa</taxon>
        <taxon>Ecdysozoa</taxon>
        <taxon>Arthropoda</taxon>
        <taxon>Hexapoda</taxon>
        <taxon>Insecta</taxon>
        <taxon>Pterygota</taxon>
        <taxon>Neoptera</taxon>
        <taxon>Paraneoptera</taxon>
        <taxon>Hemiptera</taxon>
        <taxon>Auchenorrhyncha</taxon>
        <taxon>Membracoidea</taxon>
        <taxon>Cicadellidae</taxon>
        <taxon>Cicadellinae</taxon>
        <taxon>Proconiini</taxon>
        <taxon>Cuerna</taxon>
    </lineage>
</organism>
<accession>A0A1B6GNA4</accession>
<feature type="non-terminal residue" evidence="2">
    <location>
        <position position="1"/>
    </location>
</feature>
<dbReference type="Pfam" id="PF17921">
    <property type="entry name" value="Integrase_H2C2"/>
    <property type="match status" value="1"/>
</dbReference>
<reference evidence="2" key="1">
    <citation type="submission" date="2015-11" db="EMBL/GenBank/DDBJ databases">
        <title>De novo transcriptome assembly of four potential Pierce s Disease insect vectors from Arizona vineyards.</title>
        <authorList>
            <person name="Tassone E.E."/>
        </authorList>
    </citation>
    <scope>NUCLEOTIDE SEQUENCE</scope>
</reference>
<proteinExistence type="predicted"/>
<dbReference type="PANTHER" id="PTHR47266">
    <property type="entry name" value="ENDONUCLEASE-RELATED"/>
    <property type="match status" value="1"/>
</dbReference>
<name>A0A1B6GNA4_9HEMI</name>
<dbReference type="InterPro" id="IPR036397">
    <property type="entry name" value="RNaseH_sf"/>
</dbReference>